<keyword evidence="2" id="KW-1185">Reference proteome</keyword>
<dbReference type="RefSeq" id="WP_306878935.1">
    <property type="nucleotide sequence ID" value="NZ_JAUSSW010000010.1"/>
</dbReference>
<protein>
    <recommendedName>
        <fullName evidence="3">Microcin J25-processing protein McjB C-terminal domain-containing protein</fullName>
    </recommendedName>
</protein>
<evidence type="ECO:0000313" key="1">
    <source>
        <dbReference type="EMBL" id="MDQ0103684.1"/>
    </source>
</evidence>
<evidence type="ECO:0000313" key="2">
    <source>
        <dbReference type="Proteomes" id="UP001244563"/>
    </source>
</evidence>
<gene>
    <name evidence="1" type="ORF">J2T10_003349</name>
</gene>
<comment type="caution">
    <text evidence="1">The sequence shown here is derived from an EMBL/GenBank/DDBJ whole genome shotgun (WGS) entry which is preliminary data.</text>
</comment>
<reference evidence="1 2" key="1">
    <citation type="submission" date="2023-07" db="EMBL/GenBank/DDBJ databases">
        <title>Sorghum-associated microbial communities from plants grown in Nebraska, USA.</title>
        <authorList>
            <person name="Schachtman D."/>
        </authorList>
    </citation>
    <scope>NUCLEOTIDE SEQUENCE [LARGE SCALE GENOMIC DNA]</scope>
    <source>
        <strain evidence="1 2">CC523</strain>
    </source>
</reference>
<proteinExistence type="predicted"/>
<dbReference type="EMBL" id="JAUSSW010000010">
    <property type="protein sequence ID" value="MDQ0103684.1"/>
    <property type="molecule type" value="Genomic_DNA"/>
</dbReference>
<dbReference type="Proteomes" id="UP001244563">
    <property type="component" value="Unassembled WGS sequence"/>
</dbReference>
<organism evidence="1 2">
    <name type="scientific">Paenarthrobacter nicotinovorans</name>
    <name type="common">Arthrobacter nicotinovorans</name>
    <dbReference type="NCBI Taxonomy" id="29320"/>
    <lineage>
        <taxon>Bacteria</taxon>
        <taxon>Bacillati</taxon>
        <taxon>Actinomycetota</taxon>
        <taxon>Actinomycetes</taxon>
        <taxon>Micrococcales</taxon>
        <taxon>Micrococcaceae</taxon>
        <taxon>Paenarthrobacter</taxon>
    </lineage>
</organism>
<name>A0ABT9TPT7_PAENI</name>
<accession>A0ABT9TPT7</accession>
<sequence length="142" mass="16086">MDNTQLVAVQDLALQVRRFVETFKGRHIGFHDFPRGSCKRTSAILQATLRDAGLGNWIHCNGLNLPQDSHTWLELDGWCLDATLDQYGEFKGEVFLFNGEHPRKRLYPTTGTIPDSWPDKDSTVMAALNDVRAFLDSPQTRP</sequence>
<evidence type="ECO:0008006" key="3">
    <source>
        <dbReference type="Google" id="ProtNLM"/>
    </source>
</evidence>